<keyword evidence="3" id="KW-1185">Reference proteome</keyword>
<evidence type="ECO:0000313" key="3">
    <source>
        <dbReference type="Proteomes" id="UP000239649"/>
    </source>
</evidence>
<comment type="caution">
    <text evidence="2">The sequence shown here is derived from an EMBL/GenBank/DDBJ whole genome shotgun (WGS) entry which is preliminary data.</text>
</comment>
<proteinExistence type="predicted"/>
<evidence type="ECO:0000256" key="1">
    <source>
        <dbReference type="SAM" id="MobiDB-lite"/>
    </source>
</evidence>
<name>A0A2P6V9W8_9CHLO</name>
<dbReference type="EMBL" id="LHPF02000017">
    <property type="protein sequence ID" value="PSC70889.1"/>
    <property type="molecule type" value="Genomic_DNA"/>
</dbReference>
<reference evidence="2 3" key="1">
    <citation type="journal article" date="2018" name="Plant J.">
        <title>Genome sequences of Chlorella sorokiniana UTEX 1602 and Micractinium conductrix SAG 241.80: implications to maltose excretion by a green alga.</title>
        <authorList>
            <person name="Arriola M.B."/>
            <person name="Velmurugan N."/>
            <person name="Zhang Y."/>
            <person name="Plunkett M.H."/>
            <person name="Hondzo H."/>
            <person name="Barney B.M."/>
        </authorList>
    </citation>
    <scope>NUCLEOTIDE SEQUENCE [LARGE SCALE GENOMIC DNA]</scope>
    <source>
        <strain evidence="2 3">SAG 241.80</strain>
    </source>
</reference>
<dbReference type="AlphaFoldDB" id="A0A2P6V9W8"/>
<dbReference type="OrthoDB" id="513191at2759"/>
<dbReference type="InterPro" id="IPR011990">
    <property type="entry name" value="TPR-like_helical_dom_sf"/>
</dbReference>
<feature type="region of interest" description="Disordered" evidence="1">
    <location>
        <begin position="1"/>
        <end position="36"/>
    </location>
</feature>
<sequence>MRRRRRDAVAAAAAPQPQQPHIPEVLPADGSSPAAHAVPDLVAGQQLWEDVEAAAEAAERLENSGRGEEAIEVLKQALARLEAAGGDDFAMVPLLQLLWDALHSAGRHREALLAIARVSAAVGARFGADSAETQLVSVRLGISSAACGQLEAGLNLIYGATPVLQHNLTNWRLHCTAPQLEHVNQVPRGELVLSESATES</sequence>
<protein>
    <submittedName>
        <fullName evidence="2">Nephrocystin</fullName>
    </submittedName>
</protein>
<evidence type="ECO:0000313" key="2">
    <source>
        <dbReference type="EMBL" id="PSC70889.1"/>
    </source>
</evidence>
<gene>
    <name evidence="2" type="ORF">C2E20_5725</name>
</gene>
<dbReference type="SUPFAM" id="SSF48452">
    <property type="entry name" value="TPR-like"/>
    <property type="match status" value="1"/>
</dbReference>
<accession>A0A2P6V9W8</accession>
<dbReference type="Proteomes" id="UP000239649">
    <property type="component" value="Unassembled WGS sequence"/>
</dbReference>
<organism evidence="2 3">
    <name type="scientific">Micractinium conductrix</name>
    <dbReference type="NCBI Taxonomy" id="554055"/>
    <lineage>
        <taxon>Eukaryota</taxon>
        <taxon>Viridiplantae</taxon>
        <taxon>Chlorophyta</taxon>
        <taxon>core chlorophytes</taxon>
        <taxon>Trebouxiophyceae</taxon>
        <taxon>Chlorellales</taxon>
        <taxon>Chlorellaceae</taxon>
        <taxon>Chlorella clade</taxon>
        <taxon>Micractinium</taxon>
    </lineage>
</organism>
<dbReference type="Gene3D" id="1.25.40.10">
    <property type="entry name" value="Tetratricopeptide repeat domain"/>
    <property type="match status" value="1"/>
</dbReference>